<evidence type="ECO:0000256" key="1">
    <source>
        <dbReference type="ARBA" id="ARBA00009820"/>
    </source>
</evidence>
<accession>A0A3B1CTM2</accession>
<organism evidence="2">
    <name type="scientific">hydrothermal vent metagenome</name>
    <dbReference type="NCBI Taxonomy" id="652676"/>
    <lineage>
        <taxon>unclassified sequences</taxon>
        <taxon>metagenomes</taxon>
        <taxon>ecological metagenomes</taxon>
    </lineage>
</organism>
<dbReference type="Pfam" id="PF07676">
    <property type="entry name" value="PD40"/>
    <property type="match status" value="3"/>
</dbReference>
<dbReference type="SUPFAM" id="SSF82171">
    <property type="entry name" value="DPP6 N-terminal domain-like"/>
    <property type="match status" value="1"/>
</dbReference>
<dbReference type="Gene3D" id="2.120.10.30">
    <property type="entry name" value="TolB, C-terminal domain"/>
    <property type="match status" value="2"/>
</dbReference>
<reference evidence="2" key="1">
    <citation type="submission" date="2018-06" db="EMBL/GenBank/DDBJ databases">
        <authorList>
            <person name="Zhirakovskaya E."/>
        </authorList>
    </citation>
    <scope>NUCLEOTIDE SEQUENCE</scope>
</reference>
<name>A0A3B1CTM2_9ZZZZ</name>
<dbReference type="InterPro" id="IPR011659">
    <property type="entry name" value="WD40"/>
</dbReference>
<evidence type="ECO:0000313" key="2">
    <source>
        <dbReference type="EMBL" id="VAX27204.1"/>
    </source>
</evidence>
<evidence type="ECO:0008006" key="3">
    <source>
        <dbReference type="Google" id="ProtNLM"/>
    </source>
</evidence>
<dbReference type="InterPro" id="IPR011042">
    <property type="entry name" value="6-blade_b-propeller_TolB-like"/>
</dbReference>
<dbReference type="PANTHER" id="PTHR36842">
    <property type="entry name" value="PROTEIN TOLB HOMOLOG"/>
    <property type="match status" value="1"/>
</dbReference>
<gene>
    <name evidence="2" type="ORF">MNBD_IGNAVI01-1636</name>
</gene>
<proteinExistence type="inferred from homology"/>
<protein>
    <recommendedName>
        <fullName evidence="3">TolB protein, periplasmic protein involved in the tonb-independent uptake of group A colicins</fullName>
    </recommendedName>
</protein>
<comment type="similarity">
    <text evidence="1">Belongs to the TolB family.</text>
</comment>
<dbReference type="PROSITE" id="PS51257">
    <property type="entry name" value="PROKAR_LIPOPROTEIN"/>
    <property type="match status" value="1"/>
</dbReference>
<dbReference type="PANTHER" id="PTHR36842:SF1">
    <property type="entry name" value="PROTEIN TOLB"/>
    <property type="match status" value="1"/>
</dbReference>
<sequence>MNIRNQKSLLLLLASLVVFFLGCSQKEAPKEKKEETGKELKVWKIPNIDNGAEFYFSPDGKSMIGNAKFDDDSAHHVYIIKIDGSYIKRINNKGEDACSYYFPDGKKIIWTSTRDNLDLPKGDWSDARNYPTGAELYTSDLEGGNVVRLTHNKYYDAEVSVSPNGKKILFTRSIDGKCDLWVMDVDGTNQRQITFTDEWQEGGSFYLEDSETIIYRAWQRKDEGQRGMPMTIFTIKDDGTDFKQITHDPGTNWAPFPAPDNDHFAYIRVLPPFNFEIYIMSLKTGEKTRLTYNKAFDGFPVISPDGKLLGFSSNRDEPKGVRKLSPYLMDISSLNIGPKD</sequence>
<dbReference type="EMBL" id="UOGD01000373">
    <property type="protein sequence ID" value="VAX27204.1"/>
    <property type="molecule type" value="Genomic_DNA"/>
</dbReference>
<dbReference type="AlphaFoldDB" id="A0A3B1CTM2"/>